<dbReference type="EMBL" id="SRMA01026544">
    <property type="protein sequence ID" value="TRY82654.1"/>
    <property type="molecule type" value="Genomic_DNA"/>
</dbReference>
<reference evidence="1 2" key="1">
    <citation type="journal article" date="2019" name="Sci. Data">
        <title>Hybrid genome assembly and annotation of Danionella translucida.</title>
        <authorList>
            <person name="Kadobianskyi M."/>
            <person name="Schulze L."/>
            <person name="Schuelke M."/>
            <person name="Judkewitz B."/>
        </authorList>
    </citation>
    <scope>NUCLEOTIDE SEQUENCE [LARGE SCALE GENOMIC DNA]</scope>
    <source>
        <strain evidence="1 2">Bolton</strain>
    </source>
</reference>
<evidence type="ECO:0000313" key="1">
    <source>
        <dbReference type="EMBL" id="TRY82654.1"/>
    </source>
</evidence>
<name>A0A553PYB4_9TELE</name>
<dbReference type="AlphaFoldDB" id="A0A553PYB4"/>
<dbReference type="Proteomes" id="UP000316079">
    <property type="component" value="Unassembled WGS sequence"/>
</dbReference>
<proteinExistence type="predicted"/>
<gene>
    <name evidence="1" type="ORF">DNTS_032589</name>
</gene>
<protein>
    <submittedName>
        <fullName evidence="1">Uncharacterized protein</fullName>
    </submittedName>
</protein>
<accession>A0A553PYB4</accession>
<organism evidence="1 2">
    <name type="scientific">Danionella cerebrum</name>
    <dbReference type="NCBI Taxonomy" id="2873325"/>
    <lineage>
        <taxon>Eukaryota</taxon>
        <taxon>Metazoa</taxon>
        <taxon>Chordata</taxon>
        <taxon>Craniata</taxon>
        <taxon>Vertebrata</taxon>
        <taxon>Euteleostomi</taxon>
        <taxon>Actinopterygii</taxon>
        <taxon>Neopterygii</taxon>
        <taxon>Teleostei</taxon>
        <taxon>Ostariophysi</taxon>
        <taxon>Cypriniformes</taxon>
        <taxon>Danionidae</taxon>
        <taxon>Danioninae</taxon>
        <taxon>Danionella</taxon>
    </lineage>
</organism>
<comment type="caution">
    <text evidence="1">The sequence shown here is derived from an EMBL/GenBank/DDBJ whole genome shotgun (WGS) entry which is preliminary data.</text>
</comment>
<sequence>MEHQSLYRGFLAGTASMILLAEEPEKWNINRCTEAILLGPPPRSYWLKNRRNGTSIVVQRLYYWDRLQDPIG</sequence>
<evidence type="ECO:0000313" key="2">
    <source>
        <dbReference type="Proteomes" id="UP000316079"/>
    </source>
</evidence>
<keyword evidence="2" id="KW-1185">Reference proteome</keyword>